<name>A0ABN2EB53_9ACTN</name>
<dbReference type="InterPro" id="IPR001387">
    <property type="entry name" value="Cro/C1-type_HTH"/>
</dbReference>
<dbReference type="SUPFAM" id="SSF50475">
    <property type="entry name" value="FMN-binding split barrel"/>
    <property type="match status" value="1"/>
</dbReference>
<feature type="domain" description="HTH cro/C1-type" evidence="1">
    <location>
        <begin position="15"/>
        <end position="69"/>
    </location>
</feature>
<dbReference type="SMART" id="SM00530">
    <property type="entry name" value="HTH_XRE"/>
    <property type="match status" value="1"/>
</dbReference>
<dbReference type="Gene3D" id="1.10.260.40">
    <property type="entry name" value="lambda repressor-like DNA-binding domains"/>
    <property type="match status" value="1"/>
</dbReference>
<accession>A0ABN2EB53</accession>
<dbReference type="PROSITE" id="PS50943">
    <property type="entry name" value="HTH_CROC1"/>
    <property type="match status" value="1"/>
</dbReference>
<evidence type="ECO:0000313" key="3">
    <source>
        <dbReference type="Proteomes" id="UP001500190"/>
    </source>
</evidence>
<dbReference type="SUPFAM" id="SSF47413">
    <property type="entry name" value="lambda repressor-like DNA-binding domains"/>
    <property type="match status" value="1"/>
</dbReference>
<dbReference type="RefSeq" id="WP_344196176.1">
    <property type="nucleotide sequence ID" value="NZ_BAAAND010000008.1"/>
</dbReference>
<dbReference type="InterPro" id="IPR010982">
    <property type="entry name" value="Lambda_DNA-bd_dom_sf"/>
</dbReference>
<evidence type="ECO:0000259" key="1">
    <source>
        <dbReference type="PROSITE" id="PS50943"/>
    </source>
</evidence>
<dbReference type="Gene3D" id="2.30.110.10">
    <property type="entry name" value="Electron Transport, Fmn-binding Protein, Chain A"/>
    <property type="match status" value="1"/>
</dbReference>
<dbReference type="EMBL" id="BAAAND010000008">
    <property type="protein sequence ID" value="GAA1599377.1"/>
    <property type="molecule type" value="Genomic_DNA"/>
</dbReference>
<reference evidence="2 3" key="1">
    <citation type="journal article" date="2019" name="Int. J. Syst. Evol. Microbiol.">
        <title>The Global Catalogue of Microorganisms (GCM) 10K type strain sequencing project: providing services to taxonomists for standard genome sequencing and annotation.</title>
        <authorList>
            <consortium name="The Broad Institute Genomics Platform"/>
            <consortium name="The Broad Institute Genome Sequencing Center for Infectious Disease"/>
            <person name="Wu L."/>
            <person name="Ma J."/>
        </authorList>
    </citation>
    <scope>NUCLEOTIDE SEQUENCE [LARGE SCALE GENOMIC DNA]</scope>
    <source>
        <strain evidence="2 3">JCM 14304</strain>
    </source>
</reference>
<sequence length="212" mass="23202">MDTQTSGSSDLGTRIRHRRQALGLSTAEVAERSGLATDRIEYIETRPAALTGAELVRLSHALDLSVQDLTAADRPRTPRRPPVAPALEPMRKVECRRLIEAGSVGRIAYQGSDGLVVIPVNYCTLGDLVIFRTASDSTVAQYDLAPIVFQLDAFDEGMHDGWSVLVDGTVRPAVAAEIEAVHDNVEPWAGGTRDTYLAIEPRRITGRRIRSW</sequence>
<dbReference type="CDD" id="cd00093">
    <property type="entry name" value="HTH_XRE"/>
    <property type="match status" value="1"/>
</dbReference>
<proteinExistence type="predicted"/>
<comment type="caution">
    <text evidence="2">The sequence shown here is derived from an EMBL/GenBank/DDBJ whole genome shotgun (WGS) entry which is preliminary data.</text>
</comment>
<dbReference type="InterPro" id="IPR012349">
    <property type="entry name" value="Split_barrel_FMN-bd"/>
</dbReference>
<keyword evidence="3" id="KW-1185">Reference proteome</keyword>
<dbReference type="Pfam" id="PF13560">
    <property type="entry name" value="HTH_31"/>
    <property type="match status" value="1"/>
</dbReference>
<dbReference type="Proteomes" id="UP001500190">
    <property type="component" value="Unassembled WGS sequence"/>
</dbReference>
<organism evidence="2 3">
    <name type="scientific">Kribbella karoonensis</name>
    <dbReference type="NCBI Taxonomy" id="324851"/>
    <lineage>
        <taxon>Bacteria</taxon>
        <taxon>Bacillati</taxon>
        <taxon>Actinomycetota</taxon>
        <taxon>Actinomycetes</taxon>
        <taxon>Propionibacteriales</taxon>
        <taxon>Kribbellaceae</taxon>
        <taxon>Kribbella</taxon>
    </lineage>
</organism>
<gene>
    <name evidence="2" type="ORF">GCM10009742_53890</name>
</gene>
<protein>
    <recommendedName>
        <fullName evidence="1">HTH cro/C1-type domain-containing protein</fullName>
    </recommendedName>
</protein>
<evidence type="ECO:0000313" key="2">
    <source>
        <dbReference type="EMBL" id="GAA1599377.1"/>
    </source>
</evidence>
<dbReference type="InterPro" id="IPR024747">
    <property type="entry name" value="Pyridox_Oxase-rel"/>
</dbReference>
<dbReference type="Pfam" id="PF12900">
    <property type="entry name" value="Pyridox_ox_2"/>
    <property type="match status" value="1"/>
</dbReference>